<dbReference type="EMBL" id="JAVDVQ010000028">
    <property type="protein sequence ID" value="MDR7084675.1"/>
    <property type="molecule type" value="Genomic_DNA"/>
</dbReference>
<dbReference type="Gene3D" id="3.40.50.1820">
    <property type="entry name" value="alpha/beta hydrolase"/>
    <property type="match status" value="1"/>
</dbReference>
<dbReference type="InterPro" id="IPR000073">
    <property type="entry name" value="AB_hydrolase_1"/>
</dbReference>
<evidence type="ECO:0000259" key="1">
    <source>
        <dbReference type="Pfam" id="PF12697"/>
    </source>
</evidence>
<dbReference type="PANTHER" id="PTHR43798">
    <property type="entry name" value="MONOACYLGLYCEROL LIPASE"/>
    <property type="match status" value="1"/>
</dbReference>
<proteinExistence type="predicted"/>
<comment type="caution">
    <text evidence="2">The sequence shown here is derived from an EMBL/GenBank/DDBJ whole genome shotgun (WGS) entry which is preliminary data.</text>
</comment>
<accession>A0ABU1UHS3</accession>
<organism evidence="2 3">
    <name type="scientific">Arthrobacter ginsengisoli</name>
    <dbReference type="NCBI Taxonomy" id="1356565"/>
    <lineage>
        <taxon>Bacteria</taxon>
        <taxon>Bacillati</taxon>
        <taxon>Actinomycetota</taxon>
        <taxon>Actinomycetes</taxon>
        <taxon>Micrococcales</taxon>
        <taxon>Micrococcaceae</taxon>
        <taxon>Arthrobacter</taxon>
    </lineage>
</organism>
<gene>
    <name evidence="2" type="ORF">J2X01_003991</name>
</gene>
<protein>
    <submittedName>
        <fullName evidence="2">Pimeloyl-ACP methyl ester carboxylesterase</fullName>
    </submittedName>
</protein>
<name>A0ABU1UHS3_9MICC</name>
<dbReference type="RefSeq" id="WP_310061431.1">
    <property type="nucleotide sequence ID" value="NZ_JAVDVQ010000028.1"/>
</dbReference>
<sequence length="260" mass="27953">MPRYVEIDGHPTWVDDRGGPGTPLLLLHGGLSNSDELLNSIGAGLAERYRVVAFDRRGHGYTADTDADFHYADMADETVRVLEQVVGGPAHLVGWSDGGIVALLVALQRPDLVRRLVVIGANYHFDGFMTVEIDPESSLVQALGKAYIERSPDGPEHLEVAFSKSFRMFGAEPTLTTADIAQIARPVLVVVGDDDLVALTHTVSLYEALPEGQLAVVPGASHALPLEQPDVLTGLILNFLAAVESPHTLVPVRRARLGTN</sequence>
<dbReference type="InterPro" id="IPR050266">
    <property type="entry name" value="AB_hydrolase_sf"/>
</dbReference>
<dbReference type="SUPFAM" id="SSF53474">
    <property type="entry name" value="alpha/beta-Hydrolases"/>
    <property type="match status" value="1"/>
</dbReference>
<feature type="domain" description="AB hydrolase-1" evidence="1">
    <location>
        <begin position="24"/>
        <end position="232"/>
    </location>
</feature>
<dbReference type="Pfam" id="PF12697">
    <property type="entry name" value="Abhydrolase_6"/>
    <property type="match status" value="1"/>
</dbReference>
<evidence type="ECO:0000313" key="3">
    <source>
        <dbReference type="Proteomes" id="UP001252243"/>
    </source>
</evidence>
<evidence type="ECO:0000313" key="2">
    <source>
        <dbReference type="EMBL" id="MDR7084675.1"/>
    </source>
</evidence>
<reference evidence="2 3" key="1">
    <citation type="submission" date="2023-07" db="EMBL/GenBank/DDBJ databases">
        <title>Sorghum-associated microbial communities from plants grown in Nebraska, USA.</title>
        <authorList>
            <person name="Schachtman D."/>
        </authorList>
    </citation>
    <scope>NUCLEOTIDE SEQUENCE [LARGE SCALE GENOMIC DNA]</scope>
    <source>
        <strain evidence="2 3">BE167</strain>
    </source>
</reference>
<dbReference type="InterPro" id="IPR029058">
    <property type="entry name" value="AB_hydrolase_fold"/>
</dbReference>
<dbReference type="PRINTS" id="PR00111">
    <property type="entry name" value="ABHYDROLASE"/>
</dbReference>
<dbReference type="PANTHER" id="PTHR43798:SF33">
    <property type="entry name" value="HYDROLASE, PUTATIVE (AFU_ORTHOLOGUE AFUA_2G14860)-RELATED"/>
    <property type="match status" value="1"/>
</dbReference>
<keyword evidence="3" id="KW-1185">Reference proteome</keyword>
<dbReference type="Proteomes" id="UP001252243">
    <property type="component" value="Unassembled WGS sequence"/>
</dbReference>